<gene>
    <name evidence="2" type="ORF">MM35RIKEN_10610</name>
</gene>
<dbReference type="InterPro" id="IPR027417">
    <property type="entry name" value="P-loop_NTPase"/>
</dbReference>
<sequence length="522" mass="60390">MHDFLYGFLTWFKAFFDNMLGGVLMVVKGIVLGIIKIFNLPYYFKIWADEAPNFGVFDWIFSILAFLLVLAVWAGVIFLAVLAVRKYIRFRRGIVGNEDLLEEIADLHRDVLRLTSEKERIMQLKVSQAGLSYDQFKELMESTEEPAEEQDSEQPQANLPAAPAARFTRLAAVDEKYIYYTPPVYERGMTLRDICEDMRNFACTNNGLYYDERTIRLMLSGFACTKLVILQGISGTGKTSLPYMMGKYFQNDATIASVQPSWRDRNELFGYFNEFTKKFNETDVLRRIYEAGYNDEINLVILDEMNISRVEYYFAEMLSVLEMPNPDEWRIELVPSSWENDPAHLRDGFLQIPQNVWYIGTINNDDSTFSVSDKVYDRAFVINLDSKGIPFEAPKTPAKKIAYSEVERLYEQAKLDFPVSREALDKIEKLDLYVIQHFRIAFGNRIMKQLKDFVPVYIACGGTETEAIDYIFVTKVFRKFESLNLSLIRGEIRGLIAMMDSLFGPGAMAESIEYLQRLQKMY</sequence>
<dbReference type="Gene3D" id="3.40.50.300">
    <property type="entry name" value="P-loop containing nucleotide triphosphate hydrolases"/>
    <property type="match status" value="1"/>
</dbReference>
<evidence type="ECO:0000256" key="1">
    <source>
        <dbReference type="SAM" id="Phobius"/>
    </source>
</evidence>
<dbReference type="EMBL" id="AP023415">
    <property type="protein sequence ID" value="BCK78869.1"/>
    <property type="molecule type" value="Genomic_DNA"/>
</dbReference>
<feature type="transmembrane region" description="Helical" evidence="1">
    <location>
        <begin position="20"/>
        <end position="39"/>
    </location>
</feature>
<evidence type="ECO:0000313" key="3">
    <source>
        <dbReference type="Proteomes" id="UP000681343"/>
    </source>
</evidence>
<reference evidence="2" key="1">
    <citation type="submission" date="2020-09" db="EMBL/GenBank/DDBJ databases">
        <title>New species isolated from human feces.</title>
        <authorList>
            <person name="Kitahara M."/>
            <person name="Shigeno Y."/>
            <person name="Shime M."/>
            <person name="Matsumoto Y."/>
            <person name="Nakamura S."/>
            <person name="Motooka D."/>
            <person name="Fukuoka S."/>
            <person name="Nishikawa H."/>
            <person name="Benno Y."/>
        </authorList>
    </citation>
    <scope>NUCLEOTIDE SEQUENCE</scope>
    <source>
        <strain evidence="2">MM35</strain>
    </source>
</reference>
<dbReference type="AlphaFoldDB" id="A0A810PQ77"/>
<protein>
    <recommendedName>
        <fullName evidence="4">ATPase dynein-related AAA domain-containing protein</fullName>
    </recommendedName>
</protein>
<dbReference type="SUPFAM" id="SSF52540">
    <property type="entry name" value="P-loop containing nucleoside triphosphate hydrolases"/>
    <property type="match status" value="1"/>
</dbReference>
<evidence type="ECO:0008006" key="4">
    <source>
        <dbReference type="Google" id="ProtNLM"/>
    </source>
</evidence>
<name>A0A810PQ77_9FIRM</name>
<proteinExistence type="predicted"/>
<keyword evidence="1" id="KW-0812">Transmembrane</keyword>
<keyword evidence="3" id="KW-1185">Reference proteome</keyword>
<organism evidence="2 3">
    <name type="scientific">Vescimonas fastidiosa</name>
    <dbReference type="NCBI Taxonomy" id="2714353"/>
    <lineage>
        <taxon>Bacteria</taxon>
        <taxon>Bacillati</taxon>
        <taxon>Bacillota</taxon>
        <taxon>Clostridia</taxon>
        <taxon>Eubacteriales</taxon>
        <taxon>Oscillospiraceae</taxon>
        <taxon>Vescimonas</taxon>
    </lineage>
</organism>
<keyword evidence="1" id="KW-1133">Transmembrane helix</keyword>
<feature type="transmembrane region" description="Helical" evidence="1">
    <location>
        <begin position="59"/>
        <end position="84"/>
    </location>
</feature>
<keyword evidence="1" id="KW-0472">Membrane</keyword>
<evidence type="ECO:0000313" key="2">
    <source>
        <dbReference type="EMBL" id="BCK78869.1"/>
    </source>
</evidence>
<dbReference type="Proteomes" id="UP000681343">
    <property type="component" value="Chromosome"/>
</dbReference>
<dbReference type="KEGG" id="vfa:MM35RIKEN_10610"/>
<accession>A0A810PQ77</accession>
<dbReference type="RefSeq" id="WP_212819899.1">
    <property type="nucleotide sequence ID" value="NZ_AP023415.1"/>
</dbReference>